<keyword evidence="2" id="KW-1185">Reference proteome</keyword>
<name>A0ABR9EAM0_9GAMM</name>
<gene>
    <name evidence="1" type="ORF">PAUR_a1519</name>
</gene>
<comment type="caution">
    <text evidence="1">The sequence shown here is derived from an EMBL/GenBank/DDBJ whole genome shotgun (WGS) entry which is preliminary data.</text>
</comment>
<dbReference type="Proteomes" id="UP000615755">
    <property type="component" value="Unassembled WGS sequence"/>
</dbReference>
<reference evidence="1 2" key="1">
    <citation type="submission" date="2015-03" db="EMBL/GenBank/DDBJ databases">
        <title>Genome sequence of Pseudoalteromonas aurantia.</title>
        <authorList>
            <person name="Xie B.-B."/>
            <person name="Rong J.-C."/>
            <person name="Qin Q.-L."/>
            <person name="Zhang Y.-Z."/>
        </authorList>
    </citation>
    <scope>NUCLEOTIDE SEQUENCE [LARGE SCALE GENOMIC DNA]</scope>
    <source>
        <strain evidence="1 2">208</strain>
    </source>
</reference>
<proteinExistence type="predicted"/>
<protein>
    <submittedName>
        <fullName evidence="1">Uncharacterized protein</fullName>
    </submittedName>
</protein>
<evidence type="ECO:0000313" key="2">
    <source>
        <dbReference type="Proteomes" id="UP000615755"/>
    </source>
</evidence>
<evidence type="ECO:0000313" key="1">
    <source>
        <dbReference type="EMBL" id="MBE0368016.1"/>
    </source>
</evidence>
<organism evidence="1 2">
    <name type="scientific">Pseudoalteromonas aurantia 208</name>
    <dbReference type="NCBI Taxonomy" id="1314867"/>
    <lineage>
        <taxon>Bacteria</taxon>
        <taxon>Pseudomonadati</taxon>
        <taxon>Pseudomonadota</taxon>
        <taxon>Gammaproteobacteria</taxon>
        <taxon>Alteromonadales</taxon>
        <taxon>Pseudoalteromonadaceae</taxon>
        <taxon>Pseudoalteromonas</taxon>
    </lineage>
</organism>
<accession>A0ABR9EAM0</accession>
<sequence length="40" mass="4552">MYRKRMSNLAQKYITLHTYSGDIVGLISKSSAFISSRLKS</sequence>
<dbReference type="EMBL" id="AQGV01000012">
    <property type="protein sequence ID" value="MBE0368016.1"/>
    <property type="molecule type" value="Genomic_DNA"/>
</dbReference>